<evidence type="ECO:0000259" key="1">
    <source>
        <dbReference type="PROSITE" id="PS51352"/>
    </source>
</evidence>
<dbReference type="AlphaFoldDB" id="A0A369QBR4"/>
<gene>
    <name evidence="2" type="ORF">AHMF7616_00471</name>
</gene>
<dbReference type="InterPro" id="IPR050553">
    <property type="entry name" value="Thioredoxin_ResA/DsbE_sf"/>
</dbReference>
<proteinExistence type="predicted"/>
<dbReference type="EMBL" id="QASA01000001">
    <property type="protein sequence ID" value="RDC61882.1"/>
    <property type="molecule type" value="Genomic_DNA"/>
</dbReference>
<reference evidence="2 3" key="1">
    <citation type="submission" date="2018-04" db="EMBL/GenBank/DDBJ databases">
        <title>Adhaeribacter sp. HMF7616 genome sequencing and assembly.</title>
        <authorList>
            <person name="Kang H."/>
            <person name="Kang J."/>
            <person name="Cha I."/>
            <person name="Kim H."/>
            <person name="Joh K."/>
        </authorList>
    </citation>
    <scope>NUCLEOTIDE SEQUENCE [LARGE SCALE GENOMIC DNA]</scope>
    <source>
        <strain evidence="2 3">HMF7616</strain>
    </source>
</reference>
<dbReference type="InterPro" id="IPR013766">
    <property type="entry name" value="Thioredoxin_domain"/>
</dbReference>
<dbReference type="PROSITE" id="PS51257">
    <property type="entry name" value="PROKAR_LIPOPROTEIN"/>
    <property type="match status" value="1"/>
</dbReference>
<dbReference type="PANTHER" id="PTHR42852">
    <property type="entry name" value="THIOL:DISULFIDE INTERCHANGE PROTEIN DSBE"/>
    <property type="match status" value="1"/>
</dbReference>
<evidence type="ECO:0000313" key="2">
    <source>
        <dbReference type="EMBL" id="RDC61882.1"/>
    </source>
</evidence>
<dbReference type="GO" id="GO:0016491">
    <property type="term" value="F:oxidoreductase activity"/>
    <property type="evidence" value="ECO:0007669"/>
    <property type="project" value="InterPro"/>
</dbReference>
<dbReference type="PROSITE" id="PS51352">
    <property type="entry name" value="THIOREDOXIN_2"/>
    <property type="match status" value="1"/>
</dbReference>
<evidence type="ECO:0000313" key="3">
    <source>
        <dbReference type="Proteomes" id="UP000253919"/>
    </source>
</evidence>
<dbReference type="Pfam" id="PF00578">
    <property type="entry name" value="AhpC-TSA"/>
    <property type="match status" value="1"/>
</dbReference>
<organism evidence="2 3">
    <name type="scientific">Adhaeribacter pallidiroseus</name>
    <dbReference type="NCBI Taxonomy" id="2072847"/>
    <lineage>
        <taxon>Bacteria</taxon>
        <taxon>Pseudomonadati</taxon>
        <taxon>Bacteroidota</taxon>
        <taxon>Cytophagia</taxon>
        <taxon>Cytophagales</taxon>
        <taxon>Hymenobacteraceae</taxon>
        <taxon>Adhaeribacter</taxon>
    </lineage>
</organism>
<name>A0A369QBR4_9BACT</name>
<dbReference type="InterPro" id="IPR000866">
    <property type="entry name" value="AhpC/TSA"/>
</dbReference>
<dbReference type="Gene3D" id="3.40.30.10">
    <property type="entry name" value="Glutaredoxin"/>
    <property type="match status" value="1"/>
</dbReference>
<dbReference type="SUPFAM" id="SSF52833">
    <property type="entry name" value="Thioredoxin-like"/>
    <property type="match status" value="1"/>
</dbReference>
<dbReference type="CDD" id="cd02966">
    <property type="entry name" value="TlpA_like_family"/>
    <property type="match status" value="1"/>
</dbReference>
<comment type="caution">
    <text evidence="2">The sequence shown here is derived from an EMBL/GenBank/DDBJ whole genome shotgun (WGS) entry which is preliminary data.</text>
</comment>
<accession>A0A369QBR4</accession>
<protein>
    <recommendedName>
        <fullName evidence="1">Thioredoxin domain-containing protein</fullName>
    </recommendedName>
</protein>
<dbReference type="GO" id="GO:0016209">
    <property type="term" value="F:antioxidant activity"/>
    <property type="evidence" value="ECO:0007669"/>
    <property type="project" value="InterPro"/>
</dbReference>
<dbReference type="Proteomes" id="UP000253919">
    <property type="component" value="Unassembled WGS sequence"/>
</dbReference>
<keyword evidence="3" id="KW-1185">Reference proteome</keyword>
<feature type="domain" description="Thioredoxin" evidence="1">
    <location>
        <begin position="261"/>
        <end position="424"/>
    </location>
</feature>
<dbReference type="InterPro" id="IPR036249">
    <property type="entry name" value="Thioredoxin-like_sf"/>
</dbReference>
<sequence>MLNFHFRIMKFSAFFKFYYKSLVLLVLLLAFACKPEPKVLKPGMWRGILNVSDQELPFLMQVSQNDAGKTIAYLINGEEKILLNEITITGDSVNIPLHIFDADLQAHINDQQDGLKGKWTRYHLKEPYQVSFSAELGKDYRFSKKPKEATYNYTGKWDVVFKNSDGSEDQAIGVFEQQGNQLKGTFLSTTGDYRYLAGEVDNEELRLSTFDGTHAYLFKAKPDGTEKLKGDFWAGKSGYASWKGIRNEKAELPSADTLTYLKKGYRKISFAFPDLNGKKVSLTDEKYRNKVVVVQLLGSWCPNCMDETKFLAPFYEKNKNRGLEIIGLAYEQSPEFNQAKPRVERMRDRLQVGYDLLIAGSRDKDEAAKTLPMLNHVLGFPTTIFIDKKGDVRKIHTGFSGPGTGKYYDEFVQDFNQTIDKLVKE</sequence>
<dbReference type="PANTHER" id="PTHR42852:SF13">
    <property type="entry name" value="PROTEIN DIPZ"/>
    <property type="match status" value="1"/>
</dbReference>